<dbReference type="Proteomes" id="UP000243579">
    <property type="component" value="Unassembled WGS sequence"/>
</dbReference>
<sequence length="2016" mass="221328">MEFVEDSQSEDELRDAPVLGSTAATSSTATTAATAAAAPVTATTGPPSEADGEDADGDEYKVGDLVEVETRTWPGINKIGGAARVTRVYSEGGDTYVDVRYFLGGSEKRVDIDYVAPSDMHQKRARQRYSRVFFHDEFADEYARKRKVELELAALSAPKPKRPRKVKPHQSLESTISTAPRPIVVDEDSSDNADYIVPASTSLRKTRPNADRIPLQEDFFIIRDDEADADDASTGEDEDADAYVDIIMPELDVESPVATPASPQASLPALSTSVSATRDPTGDMTRHRHRKQRKKRRYVGGYLEEADNFIQPEDNAMDLPDDVRKDTGFRLGKTSKDLLHQYALHAEQFQLVLADFEKTKSAFNASSLEPLALYDKVVELESIHALSIVREEDILDAILRKLEAKGKSISPIENLQHDQRKEQVNVFANWLKQLRDTTLQRLHQRGLAVPAPAAPTAADQSESSSSDDDYREPAIPSFIEQFHVDQPTRPRASVSTVSRTRRPKQTMAAVGRNRNLSQQPRQPSLVWDDVYHSPPRREQTALPWFFGDGRDDDSDDDGPLEPPVFAPRTFNSRTIPAAVLESTQWDWKALAKPLRRKASRVTPQPPSALPAATSAPKKPTKSRSKNIFEALWRHRQERYRPAVPFFPQKKKPSQVRHQQLQPEKIALTPSLPDAPVADNCVLDYVSETLPALVAFTTDDLVRINSAFSFAEILPEPIHEDAPLERTVMRSFQTLRHLVCDLQIAESAWLEKKTQSHLASDEETLQDELDVKDQLQACCRVLASLDEFLGRQDDRDKANTHAVLTSQIQRTLQLLPRIKTLLEATPAYYFYLELTGAVSTPLLDAVTTVFAYCVCWLPDKATQQVAAIFLLDMHLHVPDLVGPARGLYSALWLRLIRYQGEEFWAFLQALLPVVRKAVVVPTFPSEPPVAVDMLLRELLWDVVVALAPLFVHAVPAAETLHHWALTGYLLSSMETLPCSPRYDNVKFPYPLDKIERYRQRVLQRLLLLSSIWEPNHLAIVAVVLSLTQLSSSHPGQCACAASAAHGCDGARDCPCLTKHVVCGCAQPFYCSCRFPRFLIDLATTGAVDLTAALDQCSSLDLLGRVIAMQLRRLAKPVQRNRFRHPILTVLKPVAVAPTAKWNWAGVTTGKAPTVKPPPTAPTTAMAPLRLQAKPVAAWLDDRASARACWWLTQFTADAQTQCTVFLSMALSSVAFQPDPKSLRRDVSHYAKEILRFCDGELEYDGLAVHALWLLARGLLSVAGQCLPALFTALNDLLAAMIKRLPELAGRPLPAADARVIAPVTVLHADIAFALQCLLDLVQTVKRLEIPVAAADDIAASLTAVYSTGLEAVLQACQQHQLPEGHLRLALQVIHTVLPPATAVPPPSSADEFDDPEEMALLAALDMDALLPPAAITVPVVSFHALVVQRVADPVAKGLRAVLQKLVLLAPQSALVLGALGGIFALAPTTSWELLLAATASPSLRFVPPRVLREAVARATDAPAFVAAWAQTHRRDALPLELWLLAMLDPRSDDAGRRDITHALATHTPLLRTVPPTAPWPELWAAFATNVRAAFEPLPTLFRSGVADGQKGWLTAVLDGATAALLEVAVERPQWGVLQALQASHAPFGATDVRLLARLAAGTSATHRAVRFVGRLYECVAALLAACGDLARGAHLVFHGWQRELFPSASYAAHSAAAQSLLHGQVASVFREKPGPPTIWFASKLAKPWVQVVDVARAFFAVQHYPTLLQWFAQTAEVYRLYEGGFQTAPLRTLLYNLVDVEGSLGLASFYPMDSDASPTWAREADYFARGLAAQDARFRRLVLDEFVLELVTRRLHLVVGSEDWVPLLQLLWACGYHSASAAAGDFAVSLQLCTQYLVAHLDWPKAHLTSPLTSVLHRELIGFAHGCLALCGTDAPSTVVRCLQLITLRCLYMRSALQTPPQPPTAPVAAAFDRIKHLLTVEHGVVFASAPPIVLPSDAGSVINGFRAQGDLLVSLEAFLAAVKSSQNLDLAAVAVL</sequence>
<dbReference type="EMBL" id="JNBR01001420">
    <property type="protein sequence ID" value="OQR87874.1"/>
    <property type="molecule type" value="Genomic_DNA"/>
</dbReference>
<feature type="compositionally biased region" description="Low complexity" evidence="1">
    <location>
        <begin position="21"/>
        <end position="44"/>
    </location>
</feature>
<evidence type="ECO:0000313" key="3">
    <source>
        <dbReference type="Proteomes" id="UP000243579"/>
    </source>
</evidence>
<feature type="region of interest" description="Disordered" evidence="1">
    <location>
        <begin position="1"/>
        <end position="59"/>
    </location>
</feature>
<feature type="compositionally biased region" description="Polar residues" evidence="1">
    <location>
        <begin position="261"/>
        <end position="278"/>
    </location>
</feature>
<accession>A0A1V9YQ83</accession>
<feature type="compositionally biased region" description="Acidic residues" evidence="1">
    <location>
        <begin position="1"/>
        <end position="13"/>
    </location>
</feature>
<feature type="region of interest" description="Disordered" evidence="1">
    <location>
        <begin position="256"/>
        <end position="295"/>
    </location>
</feature>
<protein>
    <submittedName>
        <fullName evidence="2">Uncharacterized protein</fullName>
    </submittedName>
</protein>
<feature type="region of interest" description="Disordered" evidence="1">
    <location>
        <begin position="595"/>
        <end position="623"/>
    </location>
</feature>
<evidence type="ECO:0000256" key="1">
    <source>
        <dbReference type="SAM" id="MobiDB-lite"/>
    </source>
</evidence>
<feature type="compositionally biased region" description="Acidic residues" evidence="1">
    <location>
        <begin position="550"/>
        <end position="559"/>
    </location>
</feature>
<organism evidence="2 3">
    <name type="scientific">Achlya hypogyna</name>
    <name type="common">Oomycete</name>
    <name type="synonym">Protoachlya hypogyna</name>
    <dbReference type="NCBI Taxonomy" id="1202772"/>
    <lineage>
        <taxon>Eukaryota</taxon>
        <taxon>Sar</taxon>
        <taxon>Stramenopiles</taxon>
        <taxon>Oomycota</taxon>
        <taxon>Saprolegniomycetes</taxon>
        <taxon>Saprolegniales</taxon>
        <taxon>Achlyaceae</taxon>
        <taxon>Achlya</taxon>
    </lineage>
</organism>
<feature type="compositionally biased region" description="Basic residues" evidence="1">
    <location>
        <begin position="286"/>
        <end position="295"/>
    </location>
</feature>
<feature type="region of interest" description="Disordered" evidence="1">
    <location>
        <begin position="541"/>
        <end position="568"/>
    </location>
</feature>
<comment type="caution">
    <text evidence="2">The sequence shown here is derived from an EMBL/GenBank/DDBJ whole genome shotgun (WGS) entry which is preliminary data.</text>
</comment>
<feature type="compositionally biased region" description="Low complexity" evidence="1">
    <location>
        <begin position="489"/>
        <end position="498"/>
    </location>
</feature>
<evidence type="ECO:0000313" key="2">
    <source>
        <dbReference type="EMBL" id="OQR87874.1"/>
    </source>
</evidence>
<proteinExistence type="predicted"/>
<keyword evidence="3" id="KW-1185">Reference proteome</keyword>
<feature type="region of interest" description="Disordered" evidence="1">
    <location>
        <begin position="448"/>
        <end position="523"/>
    </location>
</feature>
<gene>
    <name evidence="2" type="ORF">ACHHYP_07914</name>
</gene>
<feature type="compositionally biased region" description="Low complexity" evidence="1">
    <location>
        <begin position="448"/>
        <end position="464"/>
    </location>
</feature>
<reference evidence="2 3" key="1">
    <citation type="journal article" date="2014" name="Genome Biol. Evol.">
        <title>The secreted proteins of Achlya hypogyna and Thraustotheca clavata identify the ancestral oomycete secretome and reveal gene acquisitions by horizontal gene transfer.</title>
        <authorList>
            <person name="Misner I."/>
            <person name="Blouin N."/>
            <person name="Leonard G."/>
            <person name="Richards T.A."/>
            <person name="Lane C.E."/>
        </authorList>
    </citation>
    <scope>NUCLEOTIDE SEQUENCE [LARGE SCALE GENOMIC DNA]</scope>
    <source>
        <strain evidence="2 3">ATCC 48635</strain>
    </source>
</reference>
<dbReference type="OrthoDB" id="49627at2759"/>
<name>A0A1V9YQ83_ACHHY</name>